<dbReference type="CDD" id="cd17535">
    <property type="entry name" value="REC_NarL-like"/>
    <property type="match status" value="1"/>
</dbReference>
<dbReference type="InterPro" id="IPR058245">
    <property type="entry name" value="NreC/VraR/RcsB-like_REC"/>
</dbReference>
<dbReference type="InterPro" id="IPR000792">
    <property type="entry name" value="Tscrpt_reg_LuxR_C"/>
</dbReference>
<dbReference type="RefSeq" id="WP_106524280.1">
    <property type="nucleotide sequence ID" value="NZ_PYGD01000008.1"/>
</dbReference>
<dbReference type="Pfam" id="PF00196">
    <property type="entry name" value="GerE"/>
    <property type="match status" value="1"/>
</dbReference>
<dbReference type="Gene3D" id="3.40.50.2300">
    <property type="match status" value="1"/>
</dbReference>
<dbReference type="InterPro" id="IPR011006">
    <property type="entry name" value="CheY-like_superfamily"/>
</dbReference>
<keyword evidence="7" id="KW-1185">Reference proteome</keyword>
<dbReference type="PRINTS" id="PR00038">
    <property type="entry name" value="HTHLUXR"/>
</dbReference>
<dbReference type="PROSITE" id="PS50110">
    <property type="entry name" value="RESPONSE_REGULATORY"/>
    <property type="match status" value="1"/>
</dbReference>
<organism evidence="6 7">
    <name type="scientific">Taibaiella chishuiensis</name>
    <dbReference type="NCBI Taxonomy" id="1434707"/>
    <lineage>
        <taxon>Bacteria</taxon>
        <taxon>Pseudomonadati</taxon>
        <taxon>Bacteroidota</taxon>
        <taxon>Chitinophagia</taxon>
        <taxon>Chitinophagales</taxon>
        <taxon>Chitinophagaceae</taxon>
        <taxon>Taibaiella</taxon>
    </lineage>
</organism>
<dbReference type="PANTHER" id="PTHR43214">
    <property type="entry name" value="TWO-COMPONENT RESPONSE REGULATOR"/>
    <property type="match status" value="1"/>
</dbReference>
<feature type="domain" description="Response regulatory" evidence="5">
    <location>
        <begin position="4"/>
        <end position="120"/>
    </location>
</feature>
<feature type="modified residue" description="4-aspartylphosphate" evidence="3">
    <location>
        <position position="55"/>
    </location>
</feature>
<dbReference type="GO" id="GO:0000160">
    <property type="term" value="P:phosphorelay signal transduction system"/>
    <property type="evidence" value="ECO:0007669"/>
    <property type="project" value="InterPro"/>
</dbReference>
<dbReference type="SMART" id="SM00421">
    <property type="entry name" value="HTH_LUXR"/>
    <property type="match status" value="1"/>
</dbReference>
<dbReference type="SUPFAM" id="SSF46894">
    <property type="entry name" value="C-terminal effector domain of the bipartite response regulators"/>
    <property type="match status" value="1"/>
</dbReference>
<gene>
    <name evidence="6" type="ORF">B0I18_108134</name>
</gene>
<evidence type="ECO:0000313" key="7">
    <source>
        <dbReference type="Proteomes" id="UP000240572"/>
    </source>
</evidence>
<dbReference type="SMART" id="SM00448">
    <property type="entry name" value="REC"/>
    <property type="match status" value="1"/>
</dbReference>
<dbReference type="InterPro" id="IPR039420">
    <property type="entry name" value="WalR-like"/>
</dbReference>
<protein>
    <submittedName>
        <fullName evidence="6">LuxR family two component transcriptional regulator</fullName>
    </submittedName>
</protein>
<dbReference type="OrthoDB" id="9797341at2"/>
<evidence type="ECO:0000259" key="5">
    <source>
        <dbReference type="PROSITE" id="PS50110"/>
    </source>
</evidence>
<evidence type="ECO:0000259" key="4">
    <source>
        <dbReference type="PROSITE" id="PS50043"/>
    </source>
</evidence>
<dbReference type="Pfam" id="PF00072">
    <property type="entry name" value="Response_reg"/>
    <property type="match status" value="1"/>
</dbReference>
<evidence type="ECO:0000313" key="6">
    <source>
        <dbReference type="EMBL" id="PSK90404.1"/>
    </source>
</evidence>
<dbReference type="GO" id="GO:0003677">
    <property type="term" value="F:DNA binding"/>
    <property type="evidence" value="ECO:0007669"/>
    <property type="project" value="UniProtKB-KW"/>
</dbReference>
<reference evidence="6 7" key="1">
    <citation type="submission" date="2018-03" db="EMBL/GenBank/DDBJ databases">
        <title>Genomic Encyclopedia of Type Strains, Phase III (KMG-III): the genomes of soil and plant-associated and newly described type strains.</title>
        <authorList>
            <person name="Whitman W."/>
        </authorList>
    </citation>
    <scope>NUCLEOTIDE SEQUENCE [LARGE SCALE GENOMIC DNA]</scope>
    <source>
        <strain evidence="6 7">CGMCC 1.12700</strain>
    </source>
</reference>
<dbReference type="PROSITE" id="PS50043">
    <property type="entry name" value="HTH_LUXR_2"/>
    <property type="match status" value="1"/>
</dbReference>
<keyword evidence="2" id="KW-0238">DNA-binding</keyword>
<dbReference type="SUPFAM" id="SSF52172">
    <property type="entry name" value="CheY-like"/>
    <property type="match status" value="1"/>
</dbReference>
<dbReference type="InterPro" id="IPR016032">
    <property type="entry name" value="Sig_transdc_resp-reg_C-effctor"/>
</dbReference>
<evidence type="ECO:0000256" key="1">
    <source>
        <dbReference type="ARBA" id="ARBA00022553"/>
    </source>
</evidence>
<proteinExistence type="predicted"/>
<dbReference type="Proteomes" id="UP000240572">
    <property type="component" value="Unassembled WGS sequence"/>
</dbReference>
<dbReference type="GO" id="GO:0006355">
    <property type="term" value="P:regulation of DNA-templated transcription"/>
    <property type="evidence" value="ECO:0007669"/>
    <property type="project" value="InterPro"/>
</dbReference>
<feature type="domain" description="HTH luxR-type" evidence="4">
    <location>
        <begin position="144"/>
        <end position="209"/>
    </location>
</feature>
<evidence type="ECO:0000256" key="2">
    <source>
        <dbReference type="ARBA" id="ARBA00023125"/>
    </source>
</evidence>
<accession>A0A2P8CZL5</accession>
<dbReference type="AlphaFoldDB" id="A0A2P8CZL5"/>
<evidence type="ECO:0000256" key="3">
    <source>
        <dbReference type="PROSITE-ProRule" id="PRU00169"/>
    </source>
</evidence>
<name>A0A2P8CZL5_9BACT</name>
<sequence>MQIKVAIVDDHSLIAEGVSNMLRYNAEMEIVAAYQDGKALLDSLPERMPDVVLLDINMPGIPGDELAALLKRQYPAIKIIALTSFDNIFYIKNMLQQKIDGYLLKYVSRDTLMEAIRIVYEGGTYLDETVSRQIKRDEEITKRQKEAGTLLTKREKEILQLIAEGHTSSEIAEKLFLSKRTVEHHRESVLAKLGCKKISLLIIKAKELGLLY</sequence>
<comment type="caution">
    <text evidence="6">The sequence shown here is derived from an EMBL/GenBank/DDBJ whole genome shotgun (WGS) entry which is preliminary data.</text>
</comment>
<dbReference type="PANTHER" id="PTHR43214:SF43">
    <property type="entry name" value="TWO-COMPONENT RESPONSE REGULATOR"/>
    <property type="match status" value="1"/>
</dbReference>
<dbReference type="PROSITE" id="PS00622">
    <property type="entry name" value="HTH_LUXR_1"/>
    <property type="match status" value="1"/>
</dbReference>
<dbReference type="EMBL" id="PYGD01000008">
    <property type="protein sequence ID" value="PSK90404.1"/>
    <property type="molecule type" value="Genomic_DNA"/>
</dbReference>
<dbReference type="CDD" id="cd06170">
    <property type="entry name" value="LuxR_C_like"/>
    <property type="match status" value="1"/>
</dbReference>
<keyword evidence="1 3" id="KW-0597">Phosphoprotein</keyword>
<dbReference type="InterPro" id="IPR001789">
    <property type="entry name" value="Sig_transdc_resp-reg_receiver"/>
</dbReference>